<sequence length="193" mass="21884">MGFEASHSPTLREYHHQKLTSFPGFLNARTPLLDVLLDVTSHIDFLFWVSEFEFSVRDQTARSGFETRLGGTAFHPVVLLFQSRWCQKTDEREAHHSSGSNPALPPPPAAPAVFNMREMRESLALAEQLAKASMSSNKGRSHQLQQLDANNNNEGEETPRSYVPPKQLLLYLVSLLFLRLNFKPEIGTMTFRN</sequence>
<dbReference type="Proteomes" id="UP000000305">
    <property type="component" value="Unassembled WGS sequence"/>
</dbReference>
<protein>
    <submittedName>
        <fullName evidence="2">Uncharacterized protein</fullName>
    </submittedName>
</protein>
<evidence type="ECO:0000256" key="1">
    <source>
        <dbReference type="SAM" id="MobiDB-lite"/>
    </source>
</evidence>
<dbReference type="InParanoid" id="E9GKY4"/>
<reference evidence="2 3" key="1">
    <citation type="journal article" date="2011" name="Science">
        <title>The ecoresponsive genome of Daphnia pulex.</title>
        <authorList>
            <person name="Colbourne J.K."/>
            <person name="Pfrender M.E."/>
            <person name="Gilbert D."/>
            <person name="Thomas W.K."/>
            <person name="Tucker A."/>
            <person name="Oakley T.H."/>
            <person name="Tokishita S."/>
            <person name="Aerts A."/>
            <person name="Arnold G.J."/>
            <person name="Basu M.K."/>
            <person name="Bauer D.J."/>
            <person name="Caceres C.E."/>
            <person name="Carmel L."/>
            <person name="Casola C."/>
            <person name="Choi J.H."/>
            <person name="Detter J.C."/>
            <person name="Dong Q."/>
            <person name="Dusheyko S."/>
            <person name="Eads B.D."/>
            <person name="Frohlich T."/>
            <person name="Geiler-Samerotte K.A."/>
            <person name="Gerlach D."/>
            <person name="Hatcher P."/>
            <person name="Jogdeo S."/>
            <person name="Krijgsveld J."/>
            <person name="Kriventseva E.V."/>
            <person name="Kultz D."/>
            <person name="Laforsch C."/>
            <person name="Lindquist E."/>
            <person name="Lopez J."/>
            <person name="Manak J.R."/>
            <person name="Muller J."/>
            <person name="Pangilinan J."/>
            <person name="Patwardhan R.P."/>
            <person name="Pitluck S."/>
            <person name="Pritham E.J."/>
            <person name="Rechtsteiner A."/>
            <person name="Rho M."/>
            <person name="Rogozin I.B."/>
            <person name="Sakarya O."/>
            <person name="Salamov A."/>
            <person name="Schaack S."/>
            <person name="Shapiro H."/>
            <person name="Shiga Y."/>
            <person name="Skalitzky C."/>
            <person name="Smith Z."/>
            <person name="Souvorov A."/>
            <person name="Sung W."/>
            <person name="Tang Z."/>
            <person name="Tsuchiya D."/>
            <person name="Tu H."/>
            <person name="Vos H."/>
            <person name="Wang M."/>
            <person name="Wolf Y.I."/>
            <person name="Yamagata H."/>
            <person name="Yamada T."/>
            <person name="Ye Y."/>
            <person name="Shaw J.R."/>
            <person name="Andrews J."/>
            <person name="Crease T.J."/>
            <person name="Tang H."/>
            <person name="Lucas S.M."/>
            <person name="Robertson H.M."/>
            <person name="Bork P."/>
            <person name="Koonin E.V."/>
            <person name="Zdobnov E.M."/>
            <person name="Grigoriev I.V."/>
            <person name="Lynch M."/>
            <person name="Boore J.L."/>
        </authorList>
    </citation>
    <scope>NUCLEOTIDE SEQUENCE [LARGE SCALE GENOMIC DNA]</scope>
</reference>
<proteinExistence type="predicted"/>
<gene>
    <name evidence="2" type="ORF">DAPPUDRAFT_244433</name>
</gene>
<evidence type="ECO:0000313" key="2">
    <source>
        <dbReference type="EMBL" id="EFX79759.1"/>
    </source>
</evidence>
<dbReference type="KEGG" id="dpx:DAPPUDRAFT_244433"/>
<feature type="region of interest" description="Disordered" evidence="1">
    <location>
        <begin position="91"/>
        <end position="111"/>
    </location>
</feature>
<evidence type="ECO:0000313" key="3">
    <source>
        <dbReference type="Proteomes" id="UP000000305"/>
    </source>
</evidence>
<dbReference type="AlphaFoldDB" id="E9GKY4"/>
<name>E9GKY4_DAPPU</name>
<accession>E9GKY4</accession>
<organism evidence="2 3">
    <name type="scientific">Daphnia pulex</name>
    <name type="common">Water flea</name>
    <dbReference type="NCBI Taxonomy" id="6669"/>
    <lineage>
        <taxon>Eukaryota</taxon>
        <taxon>Metazoa</taxon>
        <taxon>Ecdysozoa</taxon>
        <taxon>Arthropoda</taxon>
        <taxon>Crustacea</taxon>
        <taxon>Branchiopoda</taxon>
        <taxon>Diplostraca</taxon>
        <taxon>Cladocera</taxon>
        <taxon>Anomopoda</taxon>
        <taxon>Daphniidae</taxon>
        <taxon>Daphnia</taxon>
    </lineage>
</organism>
<dbReference type="EMBL" id="GL732550">
    <property type="protein sequence ID" value="EFX79759.1"/>
    <property type="molecule type" value="Genomic_DNA"/>
</dbReference>
<dbReference type="HOGENOM" id="CLU_1410148_0_0_1"/>
<keyword evidence="3" id="KW-1185">Reference proteome</keyword>